<name>Q745R4_MYCPA</name>
<evidence type="ECO:0000256" key="2">
    <source>
        <dbReference type="ARBA" id="ARBA00022448"/>
    </source>
</evidence>
<dbReference type="KEGG" id="mpa:MAP_0274"/>
<comment type="subcellular location">
    <subcellularLocation>
        <location evidence="6">Cell membrane</location>
        <topology evidence="6">Multi-pass membrane protein</topology>
    </subcellularLocation>
    <subcellularLocation>
        <location evidence="1">Membrane</location>
        <topology evidence="1">Multi-pass membrane protein</topology>
    </subcellularLocation>
</comment>
<protein>
    <submittedName>
        <fullName evidence="8">ProW</fullName>
    </submittedName>
</protein>
<keyword evidence="5 6" id="KW-0472">Membrane</keyword>
<dbReference type="Pfam" id="PF00528">
    <property type="entry name" value="BPD_transp_1"/>
    <property type="match status" value="1"/>
</dbReference>
<dbReference type="eggNOG" id="COG1174">
    <property type="taxonomic scope" value="Bacteria"/>
</dbReference>
<accession>Q745R4</accession>
<evidence type="ECO:0000259" key="7">
    <source>
        <dbReference type="PROSITE" id="PS50928"/>
    </source>
</evidence>
<dbReference type="InterPro" id="IPR035906">
    <property type="entry name" value="MetI-like_sf"/>
</dbReference>
<gene>
    <name evidence="8" type="primary">proW</name>
    <name evidence="8" type="ordered locus">MAP_0274</name>
</gene>
<dbReference type="PANTHER" id="PTHR30177:SF4">
    <property type="entry name" value="OSMOPROTECTANT IMPORT PERMEASE PROTEIN OSMW"/>
    <property type="match status" value="1"/>
</dbReference>
<dbReference type="InterPro" id="IPR000515">
    <property type="entry name" value="MetI-like"/>
</dbReference>
<evidence type="ECO:0000313" key="9">
    <source>
        <dbReference type="Proteomes" id="UP000000580"/>
    </source>
</evidence>
<comment type="similarity">
    <text evidence="6">Belongs to the binding-protein-dependent transport system permease family.</text>
</comment>
<dbReference type="PANTHER" id="PTHR30177">
    <property type="entry name" value="GLYCINE BETAINE/L-PROLINE TRANSPORT SYSTEM PERMEASE PROTEIN PROW"/>
    <property type="match status" value="1"/>
</dbReference>
<keyword evidence="9" id="KW-1185">Reference proteome</keyword>
<dbReference type="RefSeq" id="WP_003874133.1">
    <property type="nucleotide sequence ID" value="NC_002944.2"/>
</dbReference>
<feature type="transmembrane region" description="Helical" evidence="6">
    <location>
        <begin position="52"/>
        <end position="75"/>
    </location>
</feature>
<dbReference type="GO" id="GO:0055085">
    <property type="term" value="P:transmembrane transport"/>
    <property type="evidence" value="ECO:0007669"/>
    <property type="project" value="InterPro"/>
</dbReference>
<keyword evidence="4 6" id="KW-1133">Transmembrane helix</keyword>
<evidence type="ECO:0000313" key="8">
    <source>
        <dbReference type="EMBL" id="AAS02591.1"/>
    </source>
</evidence>
<reference evidence="8 9" key="1">
    <citation type="journal article" date="2005" name="Proc. Natl. Acad. Sci. U.S.A.">
        <title>The complete genome sequence of Mycobacterium avium subspecies paratuberculosis.</title>
        <authorList>
            <person name="Li L."/>
            <person name="Bannantine J.P."/>
            <person name="Zhang Q."/>
            <person name="Amonsin A."/>
            <person name="May B.J."/>
            <person name="Alt D."/>
            <person name="Banerji N."/>
            <person name="Kanjilal S."/>
            <person name="Kapur V."/>
        </authorList>
    </citation>
    <scope>NUCLEOTIDE SEQUENCE [LARGE SCALE GENOMIC DNA]</scope>
    <source>
        <strain evidence="9">ATCC BAA-968 / K-10</strain>
    </source>
</reference>
<evidence type="ECO:0000256" key="1">
    <source>
        <dbReference type="ARBA" id="ARBA00004141"/>
    </source>
</evidence>
<dbReference type="GO" id="GO:0005886">
    <property type="term" value="C:plasma membrane"/>
    <property type="evidence" value="ECO:0007669"/>
    <property type="project" value="UniProtKB-SubCell"/>
</dbReference>
<keyword evidence="2 6" id="KW-0813">Transport</keyword>
<feature type="transmembrane region" description="Helical" evidence="6">
    <location>
        <begin position="20"/>
        <end position="40"/>
    </location>
</feature>
<dbReference type="InterPro" id="IPR051204">
    <property type="entry name" value="ABC_transp_perm/SBD"/>
</dbReference>
<feature type="transmembrane region" description="Helical" evidence="6">
    <location>
        <begin position="130"/>
        <end position="159"/>
    </location>
</feature>
<feature type="domain" description="ABC transmembrane type-1" evidence="7">
    <location>
        <begin position="15"/>
        <end position="197"/>
    </location>
</feature>
<proteinExistence type="inferred from homology"/>
<evidence type="ECO:0000256" key="6">
    <source>
        <dbReference type="RuleBase" id="RU363032"/>
    </source>
</evidence>
<feature type="transmembrane region" description="Helical" evidence="6">
    <location>
        <begin position="179"/>
        <end position="199"/>
    </location>
</feature>
<dbReference type="STRING" id="262316.MAP_0274"/>
<dbReference type="SUPFAM" id="SSF161098">
    <property type="entry name" value="MetI-like"/>
    <property type="match status" value="1"/>
</dbReference>
<keyword evidence="3 6" id="KW-0812">Transmembrane</keyword>
<dbReference type="GO" id="GO:0031460">
    <property type="term" value="P:glycine betaine transport"/>
    <property type="evidence" value="ECO:0007669"/>
    <property type="project" value="TreeGrafter"/>
</dbReference>
<dbReference type="PROSITE" id="PS50928">
    <property type="entry name" value="ABC_TM1"/>
    <property type="match status" value="1"/>
</dbReference>
<organism evidence="8 9">
    <name type="scientific">Mycolicibacterium paratuberculosis (strain ATCC BAA-968 / K-10)</name>
    <name type="common">Mycobacterium paratuberculosis</name>
    <dbReference type="NCBI Taxonomy" id="262316"/>
    <lineage>
        <taxon>Bacteria</taxon>
        <taxon>Bacillati</taxon>
        <taxon>Actinomycetota</taxon>
        <taxon>Actinomycetes</taxon>
        <taxon>Mycobacteriales</taxon>
        <taxon>Mycobacteriaceae</taxon>
        <taxon>Mycobacterium</taxon>
        <taxon>Mycobacterium avium complex (MAC)</taxon>
    </lineage>
</organism>
<dbReference type="Proteomes" id="UP000000580">
    <property type="component" value="Chromosome"/>
</dbReference>
<evidence type="ECO:0000256" key="3">
    <source>
        <dbReference type="ARBA" id="ARBA00022692"/>
    </source>
</evidence>
<evidence type="ECO:0000256" key="5">
    <source>
        <dbReference type="ARBA" id="ARBA00023136"/>
    </source>
</evidence>
<dbReference type="Gene3D" id="1.10.3720.10">
    <property type="entry name" value="MetI-like"/>
    <property type="match status" value="1"/>
</dbReference>
<sequence>MHYLLTHLDDAARLTVVHLRLALVPVLIGLAIALPLGMLVQRRRFARRLTTAVASVVFTIPSLALFVVLPMIIGTRILDEANVMVALTAYTAALLVRAVLEALDAVPAQISDAATAVGYPRLSRMMKVELPLAVPVLIAGLRVVVVTNIAMVSVGSVIGIGGLGSWFTQGYQTGKSDQILAGIIALFALAVAVDGLIVLGGRLVTPWAHAVRGGARRSVVAPVVGGAR</sequence>
<dbReference type="HOGENOM" id="CLU_046113_7_2_11"/>
<dbReference type="AlphaFoldDB" id="Q745R4"/>
<dbReference type="EMBL" id="AE016958">
    <property type="protein sequence ID" value="AAS02591.1"/>
    <property type="molecule type" value="Genomic_DNA"/>
</dbReference>
<evidence type="ECO:0000256" key="4">
    <source>
        <dbReference type="ARBA" id="ARBA00022989"/>
    </source>
</evidence>
<dbReference type="PATRIC" id="fig|262316.17.peg.290"/>